<sequence length="1295" mass="141271">MKLHFMGLVVLLLLSTFPAANVDAQQRQTQLRGPKDATDQFSGATYGPIDEQDTLWRIASRYRQNEQLSVYQVMQAIYELNPNAFEQNNFNLLVDGATLRLPSERYIARIDTSRAKQRADKDDKTFAQLLKNPQSGNNIKPAVPLVNKDELSDTRSQIEEKISALDAQQVEKFEALRDQFALSLDSVQSLLNENKKLYERVEQVNTDLMNLRQQVEGDVQSQMDEQLALQKELLDIVRQERAQREAEQSSSLMSALTQPASLIIGSGIITLLLAGALAAWLLKRRSDEPDTVATTENGNVQTAPEPDAEIDDLSTSLTSELAQDDAELSDDELFNDEELLDDVLSSELEDALDDELENFSDLDDDMLVPDSEDDEFESGESELDQDELDNLFDEEDLSAELLEENFDGIDLADDDSDVTDTVEEPETDEFAEPEPRDSFAEPVTEDDFTTTVEDSASDPAPVTDEQEVMGEAPMAPLPGAVDDADDKPEISIDDLLEEEQESVEDKLDVNNGNVDESMLNKLDKEINEQNEALDRLADDILNEIEQLEQMGGLPDVEDDEEDDEFSESGSTPSPQGIQSLDDLAEGLDDISLDEIETDEISSEVFDDDIIEKLQNEEEDSATSFDDPLSDELLAELSAEQGEEEQQLNDLSDELLAELESGMETEAETPPAPTNDEAPGSESEDLPEDALTEELLAELESEIEDEDGNAAGEDVSDHQVFNERNDEASSGADDDMSSEDGDELPSEVQVDDTVEDDAVADSTDADTDAPDSATSEDDVELPSEAQVDDTVEDDVVAESTETETEELTSPLLPEDDDELPSEAQVDDTVEDDAAADLTDADSDAPDSATPSEDDDELPSEVQVDDTAEDDAVAESTDADSDAPDSATSSEDDDELPLDVQADDTAEDDAAAESTDTDTDAPDSAAPSDDADELPSEAQVDDTAEDDVVVESTDADTDAPDSATPSEDDVELPSDVQVDDTAEDDAVAESTDADSDAPDSAAPSDDADKLPSDVQADDAVEDHAETNEPDALHSLDAESEDADPLDDALAEFDKTFIDDIPSFSDSATAVDATNDVTNEKSNFDDSVLEVDYEDDVEEFALEQEIDGVIRESGPKEINELEDVPGLDEWLTGSDKNDKTIFDDLDASEFDALLDEMDEPPAAQPSESTDDLKLDNPDLDLAALLNEPGTDSSSTERSREDEFLDVDTLLDESMQDDTQFEEMPLELDVSLSDYSGVSEDVDIIDIDKDAGQSANLDLARVYMEMDDLAAAKELLSEVVEKGSDEQQEEAQALLETLH</sequence>
<dbReference type="EMBL" id="JABBXD010000001">
    <property type="protein sequence ID" value="MBD3584154.1"/>
    <property type="molecule type" value="Genomic_DNA"/>
</dbReference>
<keyword evidence="4" id="KW-0732">Signal</keyword>
<feature type="compositionally biased region" description="Low complexity" evidence="2">
    <location>
        <begin position="1176"/>
        <end position="1190"/>
    </location>
</feature>
<dbReference type="Proteomes" id="UP000624419">
    <property type="component" value="Unassembled WGS sequence"/>
</dbReference>
<feature type="compositionally biased region" description="Acidic residues" evidence="2">
    <location>
        <begin position="1035"/>
        <end position="1046"/>
    </location>
</feature>
<accession>A0ABR8LJP1</accession>
<dbReference type="Gene3D" id="1.20.58.2200">
    <property type="match status" value="1"/>
</dbReference>
<dbReference type="NCBIfam" id="TIGR03505">
    <property type="entry name" value="FimV_core"/>
    <property type="match status" value="1"/>
</dbReference>
<feature type="compositionally biased region" description="Acidic residues" evidence="2">
    <location>
        <begin position="681"/>
        <end position="707"/>
    </location>
</feature>
<evidence type="ECO:0000256" key="2">
    <source>
        <dbReference type="SAM" id="MobiDB-lite"/>
    </source>
</evidence>
<dbReference type="InterPro" id="IPR020011">
    <property type="entry name" value="FimV_C"/>
</dbReference>
<feature type="compositionally biased region" description="Acidic residues" evidence="2">
    <location>
        <begin position="927"/>
        <end position="957"/>
    </location>
</feature>
<feature type="compositionally biased region" description="Acidic residues" evidence="2">
    <location>
        <begin position="888"/>
        <end position="919"/>
    </location>
</feature>
<keyword evidence="3" id="KW-1133">Transmembrane helix</keyword>
<feature type="compositionally biased region" description="Acidic residues" evidence="2">
    <location>
        <begin position="812"/>
        <end position="843"/>
    </location>
</feature>
<feature type="compositionally biased region" description="Acidic residues" evidence="2">
    <location>
        <begin position="964"/>
        <end position="995"/>
    </location>
</feature>
<feature type="region of interest" description="Disordered" evidence="2">
    <location>
        <begin position="1147"/>
        <end position="1200"/>
    </location>
</feature>
<reference evidence="5 6" key="1">
    <citation type="submission" date="2020-04" db="EMBL/GenBank/DDBJ databases">
        <title>Salinimonas sp. HHU 13199.</title>
        <authorList>
            <person name="Cui X."/>
            <person name="Zhang D."/>
        </authorList>
    </citation>
    <scope>NUCLEOTIDE SEQUENCE [LARGE SCALE GENOMIC DNA]</scope>
    <source>
        <strain evidence="5 6">HHU 13199</strain>
    </source>
</reference>
<keyword evidence="6" id="KW-1185">Reference proteome</keyword>
<dbReference type="InterPro" id="IPR038440">
    <property type="entry name" value="FimV_C_sf"/>
</dbReference>
<evidence type="ECO:0000256" key="3">
    <source>
        <dbReference type="SAM" id="Phobius"/>
    </source>
</evidence>
<proteinExistence type="predicted"/>
<keyword evidence="1" id="KW-0175">Coiled coil</keyword>
<feature type="compositionally biased region" description="Acidic residues" evidence="2">
    <location>
        <begin position="555"/>
        <end position="566"/>
    </location>
</feature>
<dbReference type="RefSeq" id="WP_191021637.1">
    <property type="nucleotide sequence ID" value="NZ_JABBXD010000001.1"/>
</dbReference>
<evidence type="ECO:0000313" key="6">
    <source>
        <dbReference type="Proteomes" id="UP000624419"/>
    </source>
</evidence>
<comment type="caution">
    <text evidence="5">The sequence shown here is derived from an EMBL/GenBank/DDBJ whole genome shotgun (WGS) entry which is preliminary data.</text>
</comment>
<feature type="region of interest" description="Disordered" evidence="2">
    <location>
        <begin position="656"/>
        <end position="1046"/>
    </location>
</feature>
<protein>
    <submittedName>
        <fullName evidence="5">AAA family ATPase</fullName>
    </submittedName>
</protein>
<dbReference type="InterPro" id="IPR020012">
    <property type="entry name" value="LysM_FimV"/>
</dbReference>
<feature type="compositionally biased region" description="Acidic residues" evidence="2">
    <location>
        <begin position="406"/>
        <end position="432"/>
    </location>
</feature>
<feature type="compositionally biased region" description="Basic and acidic residues" evidence="2">
    <location>
        <begin position="714"/>
        <end position="726"/>
    </location>
</feature>
<feature type="compositionally biased region" description="Acidic residues" evidence="2">
    <location>
        <begin position="850"/>
        <end position="881"/>
    </location>
</feature>
<feature type="region of interest" description="Disordered" evidence="2">
    <location>
        <begin position="288"/>
        <end position="307"/>
    </location>
</feature>
<dbReference type="NCBIfam" id="TIGR03504">
    <property type="entry name" value="FimV_Cterm"/>
    <property type="match status" value="1"/>
</dbReference>
<keyword evidence="3" id="KW-0472">Membrane</keyword>
<feature type="compositionally biased region" description="Acidic residues" evidence="2">
    <location>
        <begin position="1147"/>
        <end position="1156"/>
    </location>
</feature>
<keyword evidence="3" id="KW-0812">Transmembrane</keyword>
<feature type="compositionally biased region" description="Basic and acidic residues" evidence="2">
    <location>
        <begin position="1019"/>
        <end position="1034"/>
    </location>
</feature>
<gene>
    <name evidence="5" type="ORF">HHX48_00205</name>
</gene>
<organism evidence="5 6">
    <name type="scientific">Salinimonas profundi</name>
    <dbReference type="NCBI Taxonomy" id="2729140"/>
    <lineage>
        <taxon>Bacteria</taxon>
        <taxon>Pseudomonadati</taxon>
        <taxon>Pseudomonadota</taxon>
        <taxon>Gammaproteobacteria</taxon>
        <taxon>Alteromonadales</taxon>
        <taxon>Alteromonadaceae</taxon>
        <taxon>Alteromonas/Salinimonas group</taxon>
        <taxon>Salinimonas</taxon>
    </lineage>
</organism>
<evidence type="ECO:0000256" key="1">
    <source>
        <dbReference type="SAM" id="Coils"/>
    </source>
</evidence>
<feature type="region of interest" description="Disordered" evidence="2">
    <location>
        <begin position="362"/>
        <end position="388"/>
    </location>
</feature>
<feature type="transmembrane region" description="Helical" evidence="3">
    <location>
        <begin position="260"/>
        <end position="282"/>
    </location>
</feature>
<feature type="compositionally biased region" description="Acidic residues" evidence="2">
    <location>
        <begin position="582"/>
        <end position="603"/>
    </location>
</feature>
<feature type="compositionally biased region" description="Acidic residues" evidence="2">
    <location>
        <begin position="656"/>
        <end position="666"/>
    </location>
</feature>
<feature type="coiled-coil region" evidence="1">
    <location>
        <begin position="148"/>
        <end position="214"/>
    </location>
</feature>
<evidence type="ECO:0000256" key="4">
    <source>
        <dbReference type="SAM" id="SignalP"/>
    </source>
</evidence>
<evidence type="ECO:0000313" key="5">
    <source>
        <dbReference type="EMBL" id="MBD3584154.1"/>
    </source>
</evidence>
<feature type="compositionally biased region" description="Acidic residues" evidence="2">
    <location>
        <begin position="731"/>
        <end position="805"/>
    </location>
</feature>
<feature type="region of interest" description="Disordered" evidence="2">
    <location>
        <begin position="406"/>
        <end position="514"/>
    </location>
</feature>
<name>A0ABR8LJP1_9ALTE</name>
<feature type="signal peptide" evidence="4">
    <location>
        <begin position="1"/>
        <end position="22"/>
    </location>
</feature>
<feature type="compositionally biased region" description="Acidic residues" evidence="2">
    <location>
        <begin position="482"/>
        <end position="502"/>
    </location>
</feature>
<feature type="chain" id="PRO_5046620305" evidence="4">
    <location>
        <begin position="23"/>
        <end position="1295"/>
    </location>
</feature>
<feature type="compositionally biased region" description="Polar residues" evidence="2">
    <location>
        <begin position="292"/>
        <end position="302"/>
    </location>
</feature>
<feature type="compositionally biased region" description="Polar residues" evidence="2">
    <location>
        <begin position="567"/>
        <end position="578"/>
    </location>
</feature>
<feature type="region of interest" description="Disordered" evidence="2">
    <location>
        <begin position="543"/>
        <end position="603"/>
    </location>
</feature>